<sequence length="672" mass="75746">MIAKWMHDPTTPGIKQGETDNNFETLCCCVTPTLLVVHSSSLYSMETLQDVFQGAASVDINQVEYSVYLPCKQDPKAMMEFVQETLAMIRSIVQPFTDKYLWQKDQFHLAIVQESDPSYPFLHGTTRFGDCIQDEWFIVFLLRHITLHIEGAVATVYDNDGDVLLIEAAMALPTWLDPSNSEHRVGLYQGKAHIIPLPRTPAELMQIPAKLTIERAIDIIRQPVISTVAEDGVQQAIEDRLVDKPELHRARCTLPSRAAYVLLRHPQLLPLAVEAFYLRDPAGLKACAAMSTFPPVSSTKVVLPFTRTTYAQTVSQKFYAPKAFRLPPVSQKKEYHAAELGMKVACGLEMLYHEHHGDEASQQETTMTPERQSAFKQFLTRLTRLGYFRNERPGSRLHKQLTEQARQQFLQSVASKEDVEAGSYVFSNVRQTIDDTLETFSEESLKDELEAKKDEVEDDESWMNVDPKQLEELLMQRMGRMQEQIFNEEALDGENVDLDKMMGQFEQFIEGSKSGLEGVNFPGEDDESDQDDSDYDEDDEEEGDISFDAERFMSILKSALGEPVQGASSEEQQQSKQVNEASSTQPPEQPEEKERDLAKMMQEMDLEIGGHEKIGASFAKHDDEDENAPVDVSLNLVKNVLESYKSQQGLPGPAGNILGQFGIVLPADEDDE</sequence>
<dbReference type="VEuPathDB" id="FungiDB:LCOR_09502.1"/>
<keyword evidence="3" id="KW-1185">Reference proteome</keyword>
<dbReference type="Pfam" id="PF07093">
    <property type="entry name" value="SGT1"/>
    <property type="match status" value="1"/>
</dbReference>
<dbReference type="AlphaFoldDB" id="A0A068S8N0"/>
<comment type="caution">
    <text evidence="2">The sequence shown here is derived from an EMBL/GenBank/DDBJ whole genome shotgun (WGS) entry which is preliminary data.</text>
</comment>
<feature type="region of interest" description="Disordered" evidence="1">
    <location>
        <begin position="514"/>
        <end position="597"/>
    </location>
</feature>
<reference evidence="2" key="1">
    <citation type="submission" date="2013-08" db="EMBL/GenBank/DDBJ databases">
        <title>Gene expansion shapes genome architecture in the human pathogen Lichtheimia corymbifera: an evolutionary genomics analysis in the ancient terrestrial Mucorales (Mucoromycotina).</title>
        <authorList>
            <person name="Schwartze V.U."/>
            <person name="Winter S."/>
            <person name="Shelest E."/>
            <person name="Marcet-Houben M."/>
            <person name="Horn F."/>
            <person name="Wehner S."/>
            <person name="Hoffmann K."/>
            <person name="Riege K."/>
            <person name="Sammeth M."/>
            <person name="Nowrousian M."/>
            <person name="Valiante V."/>
            <person name="Linde J."/>
            <person name="Jacobsen I.D."/>
            <person name="Marz M."/>
            <person name="Brakhage A.A."/>
            <person name="Gabaldon T."/>
            <person name="Bocker S."/>
            <person name="Voigt K."/>
        </authorList>
    </citation>
    <scope>NUCLEOTIDE SEQUENCE [LARGE SCALE GENOMIC DNA]</scope>
    <source>
        <strain evidence="2">FSU 9682</strain>
    </source>
</reference>
<evidence type="ECO:0000313" key="3">
    <source>
        <dbReference type="Proteomes" id="UP000027586"/>
    </source>
</evidence>
<organism evidence="2 3">
    <name type="scientific">Lichtheimia corymbifera JMRC:FSU:9682</name>
    <dbReference type="NCBI Taxonomy" id="1263082"/>
    <lineage>
        <taxon>Eukaryota</taxon>
        <taxon>Fungi</taxon>
        <taxon>Fungi incertae sedis</taxon>
        <taxon>Mucoromycota</taxon>
        <taxon>Mucoromycotina</taxon>
        <taxon>Mucoromycetes</taxon>
        <taxon>Mucorales</taxon>
        <taxon>Lichtheimiaceae</taxon>
        <taxon>Lichtheimia</taxon>
    </lineage>
</organism>
<dbReference type="STRING" id="1263082.A0A068S8N0"/>
<feature type="compositionally biased region" description="Acidic residues" evidence="1">
    <location>
        <begin position="523"/>
        <end position="547"/>
    </location>
</feature>
<proteinExistence type="predicted"/>
<dbReference type="EMBL" id="CBTN010000059">
    <property type="protein sequence ID" value="CDH58649.1"/>
    <property type="molecule type" value="Genomic_DNA"/>
</dbReference>
<dbReference type="GO" id="GO:0005634">
    <property type="term" value="C:nucleus"/>
    <property type="evidence" value="ECO:0007669"/>
    <property type="project" value="TreeGrafter"/>
</dbReference>
<dbReference type="OrthoDB" id="27237at2759"/>
<feature type="compositionally biased region" description="Polar residues" evidence="1">
    <location>
        <begin position="566"/>
        <end position="586"/>
    </location>
</feature>
<dbReference type="PANTHER" id="PTHR13060">
    <property type="entry name" value="SGT1 PROTEIN HSGT1 SUPPRESSOR OF GCR2"/>
    <property type="match status" value="1"/>
</dbReference>
<evidence type="ECO:0000313" key="2">
    <source>
        <dbReference type="EMBL" id="CDH58649.1"/>
    </source>
</evidence>
<dbReference type="PANTHER" id="PTHR13060:SF0">
    <property type="entry name" value="PROTEIN ECDYSONELESS HOMOLOG"/>
    <property type="match status" value="1"/>
</dbReference>
<dbReference type="Proteomes" id="UP000027586">
    <property type="component" value="Unassembled WGS sequence"/>
</dbReference>
<dbReference type="InterPro" id="IPR010770">
    <property type="entry name" value="Ecd"/>
</dbReference>
<evidence type="ECO:0000256" key="1">
    <source>
        <dbReference type="SAM" id="MobiDB-lite"/>
    </source>
</evidence>
<name>A0A068S8N0_9FUNG</name>
<accession>A0A068S8N0</accession>
<protein>
    <submittedName>
        <fullName evidence="2">Protein sgt1</fullName>
    </submittedName>
</protein>
<gene>
    <name evidence="2" type="ORF">LCOR_09502.1</name>
</gene>